<reference evidence="4 5" key="1">
    <citation type="journal article" date="2006" name="Science">
        <title>Phytophthora genome sequences uncover evolutionary origins and mechanisms of pathogenesis.</title>
        <authorList>
            <person name="Tyler B.M."/>
            <person name="Tripathy S."/>
            <person name="Zhang X."/>
            <person name="Dehal P."/>
            <person name="Jiang R.H."/>
            <person name="Aerts A."/>
            <person name="Arredondo F.D."/>
            <person name="Baxter L."/>
            <person name="Bensasson D."/>
            <person name="Beynon J.L."/>
            <person name="Chapman J."/>
            <person name="Damasceno C.M."/>
            <person name="Dorrance A.E."/>
            <person name="Dou D."/>
            <person name="Dickerman A.W."/>
            <person name="Dubchak I.L."/>
            <person name="Garbelotto M."/>
            <person name="Gijzen M."/>
            <person name="Gordon S.G."/>
            <person name="Govers F."/>
            <person name="Grunwald N.J."/>
            <person name="Huang W."/>
            <person name="Ivors K.L."/>
            <person name="Jones R.W."/>
            <person name="Kamoun S."/>
            <person name="Krampis K."/>
            <person name="Lamour K.H."/>
            <person name="Lee M.K."/>
            <person name="McDonald W.H."/>
            <person name="Medina M."/>
            <person name="Meijer H.J."/>
            <person name="Nordberg E.K."/>
            <person name="Maclean D.J."/>
            <person name="Ospina-Giraldo M.D."/>
            <person name="Morris P.F."/>
            <person name="Phuntumart V."/>
            <person name="Putnam N.H."/>
            <person name="Rash S."/>
            <person name="Rose J.K."/>
            <person name="Sakihama Y."/>
            <person name="Salamov A.A."/>
            <person name="Savidor A."/>
            <person name="Scheuring C.F."/>
            <person name="Smith B.M."/>
            <person name="Sobral B.W."/>
            <person name="Terry A."/>
            <person name="Torto-Alalibo T.A."/>
            <person name="Win J."/>
            <person name="Xu Z."/>
            <person name="Zhang H."/>
            <person name="Grigoriev I.V."/>
            <person name="Rokhsar D.S."/>
            <person name="Boore J.L."/>
        </authorList>
    </citation>
    <scope>NUCLEOTIDE SEQUENCE [LARGE SCALE GENOMIC DNA]</scope>
    <source>
        <strain evidence="4 5">P6497</strain>
    </source>
</reference>
<feature type="domain" description="HTH CENPB-type" evidence="3">
    <location>
        <begin position="71"/>
        <end position="143"/>
    </location>
</feature>
<evidence type="ECO:0000313" key="4">
    <source>
        <dbReference type="EMBL" id="EGZ20394.1"/>
    </source>
</evidence>
<dbReference type="Pfam" id="PF03221">
    <property type="entry name" value="HTH_Tnp_Tc5"/>
    <property type="match status" value="1"/>
</dbReference>
<dbReference type="OMA" id="CEVIAQH"/>
<evidence type="ECO:0000313" key="5">
    <source>
        <dbReference type="Proteomes" id="UP000002640"/>
    </source>
</evidence>
<dbReference type="GeneID" id="20656821"/>
<evidence type="ECO:0000256" key="1">
    <source>
        <dbReference type="ARBA" id="ARBA00023125"/>
    </source>
</evidence>
<dbReference type="InParanoid" id="G4Z7J1"/>
<dbReference type="Proteomes" id="UP000002640">
    <property type="component" value="Unassembled WGS sequence"/>
</dbReference>
<dbReference type="Gene3D" id="1.10.10.60">
    <property type="entry name" value="Homeodomain-like"/>
    <property type="match status" value="1"/>
</dbReference>
<evidence type="ECO:0000259" key="3">
    <source>
        <dbReference type="PROSITE" id="PS51253"/>
    </source>
</evidence>
<dbReference type="SMR" id="G4Z7J1"/>
<keyword evidence="2" id="KW-0175">Coiled coil</keyword>
<organism evidence="4 5">
    <name type="scientific">Phytophthora sojae (strain P6497)</name>
    <name type="common">Soybean stem and root rot agent</name>
    <name type="synonym">Phytophthora megasperma f. sp. glycines</name>
    <dbReference type="NCBI Taxonomy" id="1094619"/>
    <lineage>
        <taxon>Eukaryota</taxon>
        <taxon>Sar</taxon>
        <taxon>Stramenopiles</taxon>
        <taxon>Oomycota</taxon>
        <taxon>Peronosporomycetes</taxon>
        <taxon>Peronosporales</taxon>
        <taxon>Peronosporaceae</taxon>
        <taxon>Phytophthora</taxon>
    </lineage>
</organism>
<protein>
    <recommendedName>
        <fullName evidence="3">HTH CENPB-type domain-containing protein</fullName>
    </recommendedName>
</protein>
<dbReference type="SMART" id="SM00674">
    <property type="entry name" value="CENPB"/>
    <property type="match status" value="1"/>
</dbReference>
<dbReference type="RefSeq" id="XP_009523111.1">
    <property type="nucleotide sequence ID" value="XM_009524816.1"/>
</dbReference>
<keyword evidence="5" id="KW-1185">Reference proteome</keyword>
<name>G4Z7J1_PHYSP</name>
<dbReference type="SUPFAM" id="SSF46689">
    <property type="entry name" value="Homeodomain-like"/>
    <property type="match status" value="1"/>
</dbReference>
<dbReference type="InterPro" id="IPR009057">
    <property type="entry name" value="Homeodomain-like_sf"/>
</dbReference>
<dbReference type="EMBL" id="JH159153">
    <property type="protein sequence ID" value="EGZ20394.1"/>
    <property type="molecule type" value="Genomic_DNA"/>
</dbReference>
<sequence length="231" mass="25987">MSTKGKWLTIEQKCEVIAQHRREPGMSYTQLAEWTKARFELSVAPTRQTIRNIVKAAADIEAKRLSGNVSAKGRRPCVRSQELETRLEQYVVDCQQSDVRLTRRLLNTRAREILDELPDAPAHNLSVGWLTRFMKRHGLSFQKDREDAVEGAVMGGATSAAAAQGQMQPGMEHAVDADAERARVETMRQKATKRLREIEKEAREIRKYLRQLDAVPAVPAVQTEAADGLNP</sequence>
<dbReference type="AlphaFoldDB" id="G4Z7J1"/>
<gene>
    <name evidence="4" type="ORF">PHYSODRAFT_492447</name>
</gene>
<accession>G4Z7J1</accession>
<dbReference type="GO" id="GO:0003677">
    <property type="term" value="F:DNA binding"/>
    <property type="evidence" value="ECO:0007669"/>
    <property type="project" value="UniProtKB-KW"/>
</dbReference>
<dbReference type="PROSITE" id="PS51253">
    <property type="entry name" value="HTH_CENPB"/>
    <property type="match status" value="1"/>
</dbReference>
<evidence type="ECO:0000256" key="2">
    <source>
        <dbReference type="SAM" id="Coils"/>
    </source>
</evidence>
<proteinExistence type="predicted"/>
<feature type="coiled-coil region" evidence="2">
    <location>
        <begin position="181"/>
        <end position="215"/>
    </location>
</feature>
<dbReference type="InterPro" id="IPR006600">
    <property type="entry name" value="HTH_CenpB_DNA-bd_dom"/>
</dbReference>
<keyword evidence="1" id="KW-0238">DNA-binding</keyword>
<dbReference type="KEGG" id="psoj:PHYSODRAFT_492447"/>